<dbReference type="HOGENOM" id="CLU_009942_2_0_4"/>
<name>A4G284_HERAR</name>
<sequence length="581" mass="63840">MLRDIKPYPLVLKNCLIAGMTIFSSLALSQPATAPRAEAIYFGGNILTMAGDTPRYAEAVAIRNGKIINVGSKAAALQLRDERTRMVDLAGKTLLPGFIDAHGHTWMTGFQKLSANLLPPPDGQASDIPTLLSLLKEWQSKNPVAIDKVGWIIGFGYDDSQLAEKRHPTAADLDQVSTEIPIVIIHQSSHLASMNHKALELAGITAASPNPAGGVIRRLADGRTPDGVLEEMAFFAPMFKVLASFDQNASEKIALAGADYYAQFGFTTAQEGRASKQITQTWHKLADEGKLKIDIAAYPDLQAESTFMSEAGTKKTYRNHFRIAGVKLSLDGSPQGKTAWLSEPYVHVPPGQPADYRGYPAIPKSDDLQSLVNQAFNNNWQVLAHTNGDAAADALINAVAKAEKRYGKGDRRTVMIHAQTVREDQLDRMKQLGIVPSFFSMHTYYWGDWHRDETLGKDRALRISPTQSALKRGMWFTEHHDAPVALPSSIMILHTTVNRTTRSGAVLGEDQRVSPYIALKSITDWASRQYFEEKSKGTISVGKLADLVILDKDPLKVDPATIRDIKVLETIKEGKTIFSQN</sequence>
<dbReference type="PANTHER" id="PTHR22642">
    <property type="entry name" value="IMIDAZOLONEPROPIONASE"/>
    <property type="match status" value="1"/>
</dbReference>
<organism evidence="2 3">
    <name type="scientific">Herminiimonas arsenicoxydans</name>
    <dbReference type="NCBI Taxonomy" id="204773"/>
    <lineage>
        <taxon>Bacteria</taxon>
        <taxon>Pseudomonadati</taxon>
        <taxon>Pseudomonadota</taxon>
        <taxon>Betaproteobacteria</taxon>
        <taxon>Burkholderiales</taxon>
        <taxon>Oxalobacteraceae</taxon>
        <taxon>Herminiimonas</taxon>
    </lineage>
</organism>
<dbReference type="GO" id="GO:0016810">
    <property type="term" value="F:hydrolase activity, acting on carbon-nitrogen (but not peptide) bonds"/>
    <property type="evidence" value="ECO:0007669"/>
    <property type="project" value="InterPro"/>
</dbReference>
<dbReference type="InterPro" id="IPR011059">
    <property type="entry name" value="Metal-dep_hydrolase_composite"/>
</dbReference>
<reference evidence="2 3" key="1">
    <citation type="journal article" date="2007" name="PLoS Genet.">
        <title>A tale of two oxidation states: bacterial colonization of arsenic-rich environments.</title>
        <authorList>
            <person name="Muller D."/>
            <person name="Medigue C."/>
            <person name="Koechler S."/>
            <person name="Barbe V."/>
            <person name="Barakat M."/>
            <person name="Talla E."/>
            <person name="Bonnefoy V."/>
            <person name="Krin E."/>
            <person name="Arsene-Ploetze F."/>
            <person name="Carapito C."/>
            <person name="Chandler M."/>
            <person name="Cournoyer B."/>
            <person name="Cruveiller S."/>
            <person name="Dossat C."/>
            <person name="Duval S."/>
            <person name="Heymann M."/>
            <person name="Leize E."/>
            <person name="Lieutaud A."/>
            <person name="Lievremont D."/>
            <person name="Makita Y."/>
            <person name="Mangenot S."/>
            <person name="Nitschke W."/>
            <person name="Ortet P."/>
            <person name="Perdrial N."/>
            <person name="Schoepp B."/>
            <person name="Siguier N."/>
            <person name="Simeonova D.D."/>
            <person name="Rouy Z."/>
            <person name="Segurens B."/>
            <person name="Turlin E."/>
            <person name="Vallenet D."/>
            <person name="Van Dorsselaer A."/>
            <person name="Weiss S."/>
            <person name="Weissenbach J."/>
            <person name="Lett M.C."/>
            <person name="Danchin A."/>
            <person name="Bertin P.N."/>
        </authorList>
    </citation>
    <scope>NUCLEOTIDE SEQUENCE [LARGE SCALE GENOMIC DNA]</scope>
    <source>
        <strain evidence="3">ULPAs1</strain>
    </source>
</reference>
<evidence type="ECO:0000259" key="1">
    <source>
        <dbReference type="Pfam" id="PF07969"/>
    </source>
</evidence>
<dbReference type="InterPro" id="IPR033932">
    <property type="entry name" value="YtcJ-like"/>
</dbReference>
<dbReference type="AlphaFoldDB" id="A4G284"/>
<dbReference type="OrthoDB" id="9031471at2"/>
<dbReference type="Pfam" id="PF07969">
    <property type="entry name" value="Amidohydro_3"/>
    <property type="match status" value="1"/>
</dbReference>
<dbReference type="eggNOG" id="COG1574">
    <property type="taxonomic scope" value="Bacteria"/>
</dbReference>
<keyword evidence="3" id="KW-1185">Reference proteome</keyword>
<dbReference type="InterPro" id="IPR032466">
    <property type="entry name" value="Metal_Hydrolase"/>
</dbReference>
<dbReference type="InterPro" id="IPR013108">
    <property type="entry name" value="Amidohydro_3"/>
</dbReference>
<proteinExistence type="predicted"/>
<dbReference type="SUPFAM" id="SSF51338">
    <property type="entry name" value="Composite domain of metallo-dependent hydrolases"/>
    <property type="match status" value="1"/>
</dbReference>
<protein>
    <submittedName>
        <fullName evidence="2">Metal dependent amidohydrolase</fullName>
    </submittedName>
</protein>
<dbReference type="Gene3D" id="3.20.20.140">
    <property type="entry name" value="Metal-dependent hydrolases"/>
    <property type="match status" value="1"/>
</dbReference>
<dbReference type="KEGG" id="har:HEAR0400"/>
<dbReference type="Gene3D" id="3.10.310.70">
    <property type="match status" value="1"/>
</dbReference>
<dbReference type="Proteomes" id="UP000006697">
    <property type="component" value="Chromosome"/>
</dbReference>
<accession>A4G284</accession>
<dbReference type="CDD" id="cd01300">
    <property type="entry name" value="YtcJ_like"/>
    <property type="match status" value="1"/>
</dbReference>
<dbReference type="PANTHER" id="PTHR22642:SF2">
    <property type="entry name" value="PROTEIN LONG AFTER FAR-RED 3"/>
    <property type="match status" value="1"/>
</dbReference>
<dbReference type="SUPFAM" id="SSF51556">
    <property type="entry name" value="Metallo-dependent hydrolases"/>
    <property type="match status" value="1"/>
</dbReference>
<feature type="domain" description="Amidohydrolase 3" evidence="1">
    <location>
        <begin position="86"/>
        <end position="578"/>
    </location>
</feature>
<evidence type="ECO:0000313" key="2">
    <source>
        <dbReference type="EMBL" id="CAL60621.1"/>
    </source>
</evidence>
<evidence type="ECO:0000313" key="3">
    <source>
        <dbReference type="Proteomes" id="UP000006697"/>
    </source>
</evidence>
<dbReference type="Gene3D" id="2.30.40.10">
    <property type="entry name" value="Urease, subunit C, domain 1"/>
    <property type="match status" value="1"/>
</dbReference>
<dbReference type="EMBL" id="CU207211">
    <property type="protein sequence ID" value="CAL60621.1"/>
    <property type="molecule type" value="Genomic_DNA"/>
</dbReference>
<gene>
    <name evidence="2" type="ordered locus">HEAR0400</name>
</gene>